<dbReference type="AlphaFoldDB" id="A0A382QPZ7"/>
<dbReference type="Gene3D" id="1.10.10.10">
    <property type="entry name" value="Winged helix-like DNA-binding domain superfamily/Winged helix DNA-binding domain"/>
    <property type="match status" value="1"/>
</dbReference>
<evidence type="ECO:0000256" key="1">
    <source>
        <dbReference type="ARBA" id="ARBA00023015"/>
    </source>
</evidence>
<protein>
    <recommendedName>
        <fullName evidence="7">HTH iclR-type domain-containing protein</fullName>
    </recommendedName>
</protein>
<reference evidence="6" key="1">
    <citation type="submission" date="2018-05" db="EMBL/GenBank/DDBJ databases">
        <authorList>
            <person name="Lanie J.A."/>
            <person name="Ng W.-L."/>
            <person name="Kazmierczak K.M."/>
            <person name="Andrzejewski T.M."/>
            <person name="Davidsen T.M."/>
            <person name="Wayne K.J."/>
            <person name="Tettelin H."/>
            <person name="Glass J.I."/>
            <person name="Rusch D."/>
            <person name="Podicherti R."/>
            <person name="Tsui H.-C.T."/>
            <person name="Winkler M.E."/>
        </authorList>
    </citation>
    <scope>NUCLEOTIDE SEQUENCE</scope>
</reference>
<evidence type="ECO:0000313" key="6">
    <source>
        <dbReference type="EMBL" id="SVC87027.1"/>
    </source>
</evidence>
<dbReference type="SUPFAM" id="SSF55781">
    <property type="entry name" value="GAF domain-like"/>
    <property type="match status" value="1"/>
</dbReference>
<keyword evidence="1" id="KW-0805">Transcription regulation</keyword>
<dbReference type="Pfam" id="PF01614">
    <property type="entry name" value="IclR_C"/>
    <property type="match status" value="1"/>
</dbReference>
<dbReference type="PANTHER" id="PTHR30136:SF34">
    <property type="entry name" value="TRANSCRIPTIONAL REGULATOR"/>
    <property type="match status" value="1"/>
</dbReference>
<dbReference type="SUPFAM" id="SSF46785">
    <property type="entry name" value="Winged helix' DNA-binding domain"/>
    <property type="match status" value="1"/>
</dbReference>
<dbReference type="InterPro" id="IPR036390">
    <property type="entry name" value="WH_DNA-bd_sf"/>
</dbReference>
<dbReference type="SMART" id="SM00346">
    <property type="entry name" value="HTH_ICLR"/>
    <property type="match status" value="1"/>
</dbReference>
<sequence>MLKQVSNRDHVNSLARGLEVIRAFTRTRPSMTLSDISRATDMTRATVRRFILTLVREGYAETDGKYFSLRPKVLELGFAALSSLSFVDVVQPILTSMACNLKESVFAAVFEKDHVVYVASAKAPDRALGMSVSVGSRAPAHSVSTGRILLAALPEEELLEYLDNSKITKLTPNSVTSKVKLRSLIEETRTKGWSIVDQEFEIGLRGMAVPIRNKSGQVIAALNVGCPTSRISYQEMNSTILLELQKASQTITENLQT</sequence>
<dbReference type="EMBL" id="UINC01115760">
    <property type="protein sequence ID" value="SVC87027.1"/>
    <property type="molecule type" value="Genomic_DNA"/>
</dbReference>
<evidence type="ECO:0000256" key="3">
    <source>
        <dbReference type="ARBA" id="ARBA00023163"/>
    </source>
</evidence>
<dbReference type="Pfam" id="PF09339">
    <property type="entry name" value="HTH_IclR"/>
    <property type="match status" value="1"/>
</dbReference>
<dbReference type="Gene3D" id="3.30.450.40">
    <property type="match status" value="1"/>
</dbReference>
<gene>
    <name evidence="6" type="ORF">METZ01_LOCUS339881</name>
</gene>
<feature type="domain" description="IclR-ED" evidence="5">
    <location>
        <begin position="72"/>
        <end position="257"/>
    </location>
</feature>
<keyword evidence="3" id="KW-0804">Transcription</keyword>
<dbReference type="InterPro" id="IPR050707">
    <property type="entry name" value="HTH_MetabolicPath_Reg"/>
</dbReference>
<dbReference type="GO" id="GO:0003700">
    <property type="term" value="F:DNA-binding transcription factor activity"/>
    <property type="evidence" value="ECO:0007669"/>
    <property type="project" value="TreeGrafter"/>
</dbReference>
<name>A0A382QPZ7_9ZZZZ</name>
<evidence type="ECO:0008006" key="7">
    <source>
        <dbReference type="Google" id="ProtNLM"/>
    </source>
</evidence>
<evidence type="ECO:0000256" key="2">
    <source>
        <dbReference type="ARBA" id="ARBA00023125"/>
    </source>
</evidence>
<dbReference type="GO" id="GO:0045892">
    <property type="term" value="P:negative regulation of DNA-templated transcription"/>
    <property type="evidence" value="ECO:0007669"/>
    <property type="project" value="TreeGrafter"/>
</dbReference>
<dbReference type="InterPro" id="IPR029016">
    <property type="entry name" value="GAF-like_dom_sf"/>
</dbReference>
<dbReference type="InterPro" id="IPR014757">
    <property type="entry name" value="Tscrpt_reg_IclR_C"/>
</dbReference>
<organism evidence="6">
    <name type="scientific">marine metagenome</name>
    <dbReference type="NCBI Taxonomy" id="408172"/>
    <lineage>
        <taxon>unclassified sequences</taxon>
        <taxon>metagenomes</taxon>
        <taxon>ecological metagenomes</taxon>
    </lineage>
</organism>
<evidence type="ECO:0000259" key="4">
    <source>
        <dbReference type="PROSITE" id="PS51077"/>
    </source>
</evidence>
<dbReference type="InterPro" id="IPR005471">
    <property type="entry name" value="Tscrpt_reg_IclR_N"/>
</dbReference>
<evidence type="ECO:0000259" key="5">
    <source>
        <dbReference type="PROSITE" id="PS51078"/>
    </source>
</evidence>
<proteinExistence type="predicted"/>
<dbReference type="PROSITE" id="PS51077">
    <property type="entry name" value="HTH_ICLR"/>
    <property type="match status" value="1"/>
</dbReference>
<dbReference type="GO" id="GO:0003677">
    <property type="term" value="F:DNA binding"/>
    <property type="evidence" value="ECO:0007669"/>
    <property type="project" value="UniProtKB-KW"/>
</dbReference>
<dbReference type="InterPro" id="IPR036388">
    <property type="entry name" value="WH-like_DNA-bd_sf"/>
</dbReference>
<feature type="domain" description="HTH iclR-type" evidence="4">
    <location>
        <begin position="11"/>
        <end position="71"/>
    </location>
</feature>
<dbReference type="PROSITE" id="PS51078">
    <property type="entry name" value="ICLR_ED"/>
    <property type="match status" value="1"/>
</dbReference>
<accession>A0A382QPZ7</accession>
<dbReference type="PANTHER" id="PTHR30136">
    <property type="entry name" value="HELIX-TURN-HELIX TRANSCRIPTIONAL REGULATOR, ICLR FAMILY"/>
    <property type="match status" value="1"/>
</dbReference>
<keyword evidence="2" id="KW-0238">DNA-binding</keyword>